<organism evidence="1 2">
    <name type="scientific">Cichorium intybus</name>
    <name type="common">Chicory</name>
    <dbReference type="NCBI Taxonomy" id="13427"/>
    <lineage>
        <taxon>Eukaryota</taxon>
        <taxon>Viridiplantae</taxon>
        <taxon>Streptophyta</taxon>
        <taxon>Embryophyta</taxon>
        <taxon>Tracheophyta</taxon>
        <taxon>Spermatophyta</taxon>
        <taxon>Magnoliopsida</taxon>
        <taxon>eudicotyledons</taxon>
        <taxon>Gunneridae</taxon>
        <taxon>Pentapetalae</taxon>
        <taxon>asterids</taxon>
        <taxon>campanulids</taxon>
        <taxon>Asterales</taxon>
        <taxon>Asteraceae</taxon>
        <taxon>Cichorioideae</taxon>
        <taxon>Cichorieae</taxon>
        <taxon>Cichoriinae</taxon>
        <taxon>Cichorium</taxon>
    </lineage>
</organism>
<evidence type="ECO:0000313" key="2">
    <source>
        <dbReference type="Proteomes" id="UP001055811"/>
    </source>
</evidence>
<sequence>MKPLGRYVDKVTNLSSILYKVPRDMGCTYQEIIKLRRSPPCRHMRPDPDIDVRFLSKQLACLRVDGQADDGHDVPYGFPRT</sequence>
<gene>
    <name evidence="1" type="ORF">L2E82_17554</name>
</gene>
<dbReference type="Proteomes" id="UP001055811">
    <property type="component" value="Linkage Group LG03"/>
</dbReference>
<evidence type="ECO:0000313" key="1">
    <source>
        <dbReference type="EMBL" id="KAI3767438.1"/>
    </source>
</evidence>
<comment type="caution">
    <text evidence="1">The sequence shown here is derived from an EMBL/GenBank/DDBJ whole genome shotgun (WGS) entry which is preliminary data.</text>
</comment>
<reference evidence="2" key="1">
    <citation type="journal article" date="2022" name="Mol. Ecol. Resour.">
        <title>The genomes of chicory, endive, great burdock and yacon provide insights into Asteraceae palaeo-polyploidization history and plant inulin production.</title>
        <authorList>
            <person name="Fan W."/>
            <person name="Wang S."/>
            <person name="Wang H."/>
            <person name="Wang A."/>
            <person name="Jiang F."/>
            <person name="Liu H."/>
            <person name="Zhao H."/>
            <person name="Xu D."/>
            <person name="Zhang Y."/>
        </authorList>
    </citation>
    <scope>NUCLEOTIDE SEQUENCE [LARGE SCALE GENOMIC DNA]</scope>
    <source>
        <strain evidence="2">cv. Punajuju</strain>
    </source>
</reference>
<dbReference type="EMBL" id="CM042011">
    <property type="protein sequence ID" value="KAI3767438.1"/>
    <property type="molecule type" value="Genomic_DNA"/>
</dbReference>
<reference evidence="1 2" key="2">
    <citation type="journal article" date="2022" name="Mol. Ecol. Resour.">
        <title>The genomes of chicory, endive, great burdock and yacon provide insights into Asteraceae paleo-polyploidization history and plant inulin production.</title>
        <authorList>
            <person name="Fan W."/>
            <person name="Wang S."/>
            <person name="Wang H."/>
            <person name="Wang A."/>
            <person name="Jiang F."/>
            <person name="Liu H."/>
            <person name="Zhao H."/>
            <person name="Xu D."/>
            <person name="Zhang Y."/>
        </authorList>
    </citation>
    <scope>NUCLEOTIDE SEQUENCE [LARGE SCALE GENOMIC DNA]</scope>
    <source>
        <strain evidence="2">cv. Punajuju</strain>
        <tissue evidence="1">Leaves</tissue>
    </source>
</reference>
<name>A0ACB9F7V8_CICIN</name>
<protein>
    <submittedName>
        <fullName evidence="1">Uncharacterized protein</fullName>
    </submittedName>
</protein>
<proteinExistence type="predicted"/>
<accession>A0ACB9F7V8</accession>
<keyword evidence="2" id="KW-1185">Reference proteome</keyword>